<dbReference type="Pfam" id="PF13174">
    <property type="entry name" value="TPR_6"/>
    <property type="match status" value="1"/>
</dbReference>
<feature type="non-terminal residue" evidence="2">
    <location>
        <position position="1"/>
    </location>
</feature>
<accession>A0A7C0Y732</accession>
<dbReference type="InterPro" id="IPR011990">
    <property type="entry name" value="TPR-like_helical_dom_sf"/>
</dbReference>
<dbReference type="Gene3D" id="1.25.40.10">
    <property type="entry name" value="Tetratricopeptide repeat domain"/>
    <property type="match status" value="2"/>
</dbReference>
<feature type="repeat" description="TPR" evidence="1">
    <location>
        <begin position="30"/>
        <end position="63"/>
    </location>
</feature>
<evidence type="ECO:0000313" key="2">
    <source>
        <dbReference type="EMBL" id="HDD45329.1"/>
    </source>
</evidence>
<gene>
    <name evidence="2" type="ORF">ENG63_10810</name>
</gene>
<dbReference type="PROSITE" id="PS50005">
    <property type="entry name" value="TPR"/>
    <property type="match status" value="2"/>
</dbReference>
<sequence length="195" mass="23222">MQARLRALYTDKEAAKNFFKQKLCENKKEPSNYYGLALCLMQERNWQKAVEYLKKALKLEPNETLFLRELGICYTEIGKFKEAIDYLKKVPIDLEVAFHLGRAYKELGKKEEAIKIWNKTIEMFSKKEILNISYLSRLYYALAQCYAENKQMDWAHYYLGCYFESKAKSKQAHYHYNKALTLTHDKKLKTKIKKK</sequence>
<feature type="repeat" description="TPR" evidence="1">
    <location>
        <begin position="94"/>
        <end position="127"/>
    </location>
</feature>
<dbReference type="PANTHER" id="PTHR12558">
    <property type="entry name" value="CELL DIVISION CYCLE 16,23,27"/>
    <property type="match status" value="1"/>
</dbReference>
<keyword evidence="1" id="KW-0802">TPR repeat</keyword>
<dbReference type="Proteomes" id="UP000886289">
    <property type="component" value="Unassembled WGS sequence"/>
</dbReference>
<comment type="caution">
    <text evidence="2">The sequence shown here is derived from an EMBL/GenBank/DDBJ whole genome shotgun (WGS) entry which is preliminary data.</text>
</comment>
<dbReference type="SMART" id="SM00028">
    <property type="entry name" value="TPR"/>
    <property type="match status" value="4"/>
</dbReference>
<dbReference type="InterPro" id="IPR019734">
    <property type="entry name" value="TPR_rpt"/>
</dbReference>
<proteinExistence type="predicted"/>
<reference evidence="2" key="1">
    <citation type="journal article" date="2020" name="mSystems">
        <title>Genome- and Community-Level Interaction Insights into Carbon Utilization and Element Cycling Functions of Hydrothermarchaeota in Hydrothermal Sediment.</title>
        <authorList>
            <person name="Zhou Z."/>
            <person name="Liu Y."/>
            <person name="Xu W."/>
            <person name="Pan J."/>
            <person name="Luo Z.H."/>
            <person name="Li M."/>
        </authorList>
    </citation>
    <scope>NUCLEOTIDE SEQUENCE [LARGE SCALE GENOMIC DNA]</scope>
    <source>
        <strain evidence="2">HyVt-233</strain>
    </source>
</reference>
<dbReference type="EMBL" id="DRBS01000399">
    <property type="protein sequence ID" value="HDD45329.1"/>
    <property type="molecule type" value="Genomic_DNA"/>
</dbReference>
<organism evidence="2">
    <name type="scientific">Desulfofervidus auxilii</name>
    <dbReference type="NCBI Taxonomy" id="1621989"/>
    <lineage>
        <taxon>Bacteria</taxon>
        <taxon>Pseudomonadati</taxon>
        <taxon>Thermodesulfobacteriota</taxon>
        <taxon>Candidatus Desulfofervidia</taxon>
        <taxon>Candidatus Desulfofervidales</taxon>
        <taxon>Candidatus Desulfofervidaceae</taxon>
        <taxon>Candidatus Desulfofervidus</taxon>
    </lineage>
</organism>
<dbReference type="Pfam" id="PF12895">
    <property type="entry name" value="ANAPC3"/>
    <property type="match status" value="1"/>
</dbReference>
<evidence type="ECO:0000256" key="1">
    <source>
        <dbReference type="PROSITE-ProRule" id="PRU00339"/>
    </source>
</evidence>
<dbReference type="SUPFAM" id="SSF48452">
    <property type="entry name" value="TPR-like"/>
    <property type="match status" value="1"/>
</dbReference>
<protein>
    <submittedName>
        <fullName evidence="2">Tetratricopeptide repeat protein</fullName>
    </submittedName>
</protein>
<name>A0A7C0Y732_DESA2</name>
<dbReference type="PANTHER" id="PTHR12558:SF13">
    <property type="entry name" value="CELL DIVISION CYCLE PROTEIN 27 HOMOLOG"/>
    <property type="match status" value="1"/>
</dbReference>
<dbReference type="PROSITE" id="PS50293">
    <property type="entry name" value="TPR_REGION"/>
    <property type="match status" value="1"/>
</dbReference>
<dbReference type="AlphaFoldDB" id="A0A7C0Y732"/>